<dbReference type="AlphaFoldDB" id="A0A1X1UM46"/>
<comment type="caution">
    <text evidence="2">The sequence shown here is derived from an EMBL/GenBank/DDBJ whole genome shotgun (WGS) entry which is preliminary data.</text>
</comment>
<protein>
    <submittedName>
        <fullName evidence="2">Uncharacterized protein</fullName>
    </submittedName>
</protein>
<organism evidence="2 3">
    <name type="scientific">Mycobacterium fragae</name>
    <dbReference type="NCBI Taxonomy" id="1260918"/>
    <lineage>
        <taxon>Bacteria</taxon>
        <taxon>Bacillati</taxon>
        <taxon>Actinomycetota</taxon>
        <taxon>Actinomycetes</taxon>
        <taxon>Mycobacteriales</taxon>
        <taxon>Mycobacteriaceae</taxon>
        <taxon>Mycobacterium</taxon>
    </lineage>
</organism>
<dbReference type="STRING" id="1260918.AWC06_21510"/>
<dbReference type="Proteomes" id="UP000194000">
    <property type="component" value="Unassembled WGS sequence"/>
</dbReference>
<evidence type="ECO:0000256" key="1">
    <source>
        <dbReference type="SAM" id="MobiDB-lite"/>
    </source>
</evidence>
<evidence type="ECO:0000313" key="3">
    <source>
        <dbReference type="Proteomes" id="UP000194000"/>
    </source>
</evidence>
<name>A0A1X1UM46_9MYCO</name>
<feature type="region of interest" description="Disordered" evidence="1">
    <location>
        <begin position="1"/>
        <end position="21"/>
    </location>
</feature>
<keyword evidence="3" id="KW-1185">Reference proteome</keyword>
<evidence type="ECO:0000313" key="2">
    <source>
        <dbReference type="EMBL" id="ORV57910.1"/>
    </source>
</evidence>
<sequence length="87" mass="9076">MGATSDDAENTPDAGDQDTQFAVGARVRVHPGADNESLGVILEDFGETSGLEVRVGANQIANAARRWAVALDDGTLVFVDSDEITAD</sequence>
<accession>A0A1X1UM46</accession>
<gene>
    <name evidence="2" type="ORF">AWC06_21510</name>
</gene>
<feature type="compositionally biased region" description="Acidic residues" evidence="1">
    <location>
        <begin position="1"/>
        <end position="10"/>
    </location>
</feature>
<dbReference type="RefSeq" id="WP_085199243.1">
    <property type="nucleotide sequence ID" value="NZ_JACKVI010000003.1"/>
</dbReference>
<dbReference type="OrthoDB" id="4484277at2"/>
<dbReference type="EMBL" id="LQOW01000028">
    <property type="protein sequence ID" value="ORV57910.1"/>
    <property type="molecule type" value="Genomic_DNA"/>
</dbReference>
<proteinExistence type="predicted"/>
<reference evidence="2 3" key="1">
    <citation type="submission" date="2016-01" db="EMBL/GenBank/DDBJ databases">
        <title>The new phylogeny of the genus Mycobacterium.</title>
        <authorList>
            <person name="Tarcisio F."/>
            <person name="Conor M."/>
            <person name="Antonella G."/>
            <person name="Elisabetta G."/>
            <person name="Giulia F.S."/>
            <person name="Sara T."/>
            <person name="Anna F."/>
            <person name="Clotilde B."/>
            <person name="Roberto B."/>
            <person name="Veronica D.S."/>
            <person name="Fabio R."/>
            <person name="Monica P."/>
            <person name="Olivier J."/>
            <person name="Enrico T."/>
            <person name="Nicola S."/>
        </authorList>
    </citation>
    <scope>NUCLEOTIDE SEQUENCE [LARGE SCALE GENOMIC DNA]</scope>
    <source>
        <strain evidence="2 3">DSM 45731</strain>
    </source>
</reference>